<comment type="caution">
    <text evidence="11">The sequence shown here is derived from an EMBL/GenBank/DDBJ whole genome shotgun (WGS) entry which is preliminary data.</text>
</comment>
<protein>
    <recommendedName>
        <fullName evidence="10">Peptidase A1 domain-containing protein</fullName>
    </recommendedName>
</protein>
<keyword evidence="3" id="KW-0964">Secreted</keyword>
<proteinExistence type="inferred from homology"/>
<accession>A0A6D2HQF6</accession>
<dbReference type="OrthoDB" id="775830at2759"/>
<dbReference type="Gene3D" id="2.40.70.10">
    <property type="entry name" value="Acid Proteases"/>
    <property type="match status" value="2"/>
</dbReference>
<dbReference type="EMBL" id="CACVBM020000333">
    <property type="protein sequence ID" value="CAA7017720.1"/>
    <property type="molecule type" value="Genomic_DNA"/>
</dbReference>
<feature type="region of interest" description="Disordered" evidence="9">
    <location>
        <begin position="1"/>
        <end position="22"/>
    </location>
</feature>
<comment type="similarity">
    <text evidence="2">Belongs to the peptidase A1 family.</text>
</comment>
<sequence length="406" mass="43691">MDLIHRDSPESPFYNPSETSSQRLRNAINRSINRVLRFSGQDASMSSPQSEITLYGGEYFMNVSIGTPPVPVMVIADTGSDLLWTQCKPCNTCYTQDDPLFDPNSSSTYKGVSCSSSQCHSINKDDNTCSREDSTCTYAFHYMDNSYTKGNIAVETLTFGSTNNRPVQFNNIIFGCGQNDIGTFQKKGSGIAGLGAGSVSLMSQLSESIQGKFSYCLVFPTLTSNPTSKLNFGTNAVVSGTGAVSTPLITKAGEPFYYLTLESVSVGSKNLKFSSSVSGSGKGNIFIDSGTTFTTLPTAFYSQLEAAVASSINAESKKDPASGLSLCYNIRASVKPPTITFHFEGADVKLDVFNSFVRVSQDLVCLAFIGRNGVAIFGNRSQMNFLVGYDTVSKKVSFKPADCSKL</sequence>
<evidence type="ECO:0000256" key="7">
    <source>
        <dbReference type="ARBA" id="ARBA00022801"/>
    </source>
</evidence>
<evidence type="ECO:0000256" key="4">
    <source>
        <dbReference type="ARBA" id="ARBA00022670"/>
    </source>
</evidence>
<dbReference type="PROSITE" id="PS51767">
    <property type="entry name" value="PEPTIDASE_A1"/>
    <property type="match status" value="1"/>
</dbReference>
<dbReference type="InterPro" id="IPR033121">
    <property type="entry name" value="PEPTIDASE_A1"/>
</dbReference>
<dbReference type="InterPro" id="IPR032861">
    <property type="entry name" value="TAXi_N"/>
</dbReference>
<dbReference type="SUPFAM" id="SSF50630">
    <property type="entry name" value="Acid proteases"/>
    <property type="match status" value="1"/>
</dbReference>
<dbReference type="PANTHER" id="PTHR47967:SF66">
    <property type="entry name" value="ASPARTIC PROTEINASE CDR1-RELATED"/>
    <property type="match status" value="1"/>
</dbReference>
<dbReference type="CDD" id="cd05476">
    <property type="entry name" value="pepsin_A_like_plant"/>
    <property type="match status" value="1"/>
</dbReference>
<keyword evidence="7" id="KW-0378">Hydrolase</keyword>
<keyword evidence="6" id="KW-0064">Aspartyl protease</keyword>
<dbReference type="FunFam" id="2.40.70.10:FF:000016">
    <property type="entry name" value="Probable aspartic protease At2g35615"/>
    <property type="match status" value="1"/>
</dbReference>
<evidence type="ECO:0000313" key="12">
    <source>
        <dbReference type="Proteomes" id="UP000467841"/>
    </source>
</evidence>
<dbReference type="PANTHER" id="PTHR47967">
    <property type="entry name" value="OS07G0603500 PROTEIN-RELATED"/>
    <property type="match status" value="1"/>
</dbReference>
<dbReference type="InterPro" id="IPR032799">
    <property type="entry name" value="TAXi_C"/>
</dbReference>
<dbReference type="InterPro" id="IPR051708">
    <property type="entry name" value="Plant_Aspart_Prot_A1"/>
</dbReference>
<keyword evidence="5" id="KW-0732">Signal</keyword>
<dbReference type="InterPro" id="IPR021109">
    <property type="entry name" value="Peptidase_aspartic_dom_sf"/>
</dbReference>
<feature type="domain" description="Peptidase A1" evidence="10">
    <location>
        <begin position="59"/>
        <end position="399"/>
    </location>
</feature>
<evidence type="ECO:0000256" key="9">
    <source>
        <dbReference type="SAM" id="MobiDB-lite"/>
    </source>
</evidence>
<dbReference type="Pfam" id="PF14541">
    <property type="entry name" value="TAXi_C"/>
    <property type="match status" value="1"/>
</dbReference>
<dbReference type="GO" id="GO:0005576">
    <property type="term" value="C:extracellular region"/>
    <property type="evidence" value="ECO:0007669"/>
    <property type="project" value="UniProtKB-SubCell"/>
</dbReference>
<dbReference type="GO" id="GO:0004190">
    <property type="term" value="F:aspartic-type endopeptidase activity"/>
    <property type="evidence" value="ECO:0007669"/>
    <property type="project" value="UniProtKB-KW"/>
</dbReference>
<dbReference type="AlphaFoldDB" id="A0A6D2HQF6"/>
<evidence type="ECO:0000259" key="10">
    <source>
        <dbReference type="PROSITE" id="PS51767"/>
    </source>
</evidence>
<evidence type="ECO:0000256" key="2">
    <source>
        <dbReference type="ARBA" id="ARBA00007447"/>
    </source>
</evidence>
<evidence type="ECO:0000256" key="5">
    <source>
        <dbReference type="ARBA" id="ARBA00022729"/>
    </source>
</evidence>
<comment type="subcellular location">
    <subcellularLocation>
        <location evidence="1">Secreted</location>
    </subcellularLocation>
</comment>
<dbReference type="FunFam" id="2.40.70.10:FF:000050">
    <property type="entry name" value="Aspartic proteinase CDR1"/>
    <property type="match status" value="1"/>
</dbReference>
<name>A0A6D2HQF6_9BRAS</name>
<dbReference type="GO" id="GO:0006508">
    <property type="term" value="P:proteolysis"/>
    <property type="evidence" value="ECO:0007669"/>
    <property type="project" value="UniProtKB-KW"/>
</dbReference>
<evidence type="ECO:0000256" key="3">
    <source>
        <dbReference type="ARBA" id="ARBA00022525"/>
    </source>
</evidence>
<keyword evidence="12" id="KW-1185">Reference proteome</keyword>
<organism evidence="11 12">
    <name type="scientific">Microthlaspi erraticum</name>
    <dbReference type="NCBI Taxonomy" id="1685480"/>
    <lineage>
        <taxon>Eukaryota</taxon>
        <taxon>Viridiplantae</taxon>
        <taxon>Streptophyta</taxon>
        <taxon>Embryophyta</taxon>
        <taxon>Tracheophyta</taxon>
        <taxon>Spermatophyta</taxon>
        <taxon>Magnoliopsida</taxon>
        <taxon>eudicotyledons</taxon>
        <taxon>Gunneridae</taxon>
        <taxon>Pentapetalae</taxon>
        <taxon>rosids</taxon>
        <taxon>malvids</taxon>
        <taxon>Brassicales</taxon>
        <taxon>Brassicaceae</taxon>
        <taxon>Coluteocarpeae</taxon>
        <taxon>Microthlaspi</taxon>
    </lineage>
</organism>
<evidence type="ECO:0000313" key="11">
    <source>
        <dbReference type="EMBL" id="CAA7017720.1"/>
    </source>
</evidence>
<dbReference type="Pfam" id="PF14543">
    <property type="entry name" value="TAXi_N"/>
    <property type="match status" value="1"/>
</dbReference>
<dbReference type="InterPro" id="IPR034161">
    <property type="entry name" value="Pepsin-like_plant"/>
</dbReference>
<keyword evidence="4" id="KW-0645">Protease</keyword>
<dbReference type="Proteomes" id="UP000467841">
    <property type="component" value="Unassembled WGS sequence"/>
</dbReference>
<reference evidence="11" key="1">
    <citation type="submission" date="2020-01" db="EMBL/GenBank/DDBJ databases">
        <authorList>
            <person name="Mishra B."/>
        </authorList>
    </citation>
    <scope>NUCLEOTIDE SEQUENCE [LARGE SCALE GENOMIC DNA]</scope>
</reference>
<keyword evidence="8" id="KW-0325">Glycoprotein</keyword>
<evidence type="ECO:0000256" key="6">
    <source>
        <dbReference type="ARBA" id="ARBA00022750"/>
    </source>
</evidence>
<gene>
    <name evidence="11" type="ORF">MERR_LOCUS4955</name>
</gene>
<evidence type="ECO:0000256" key="8">
    <source>
        <dbReference type="ARBA" id="ARBA00023180"/>
    </source>
</evidence>
<evidence type="ECO:0000256" key="1">
    <source>
        <dbReference type="ARBA" id="ARBA00004613"/>
    </source>
</evidence>